<dbReference type="UniPathway" id="UPA00068">
    <property type="reaction ID" value="UER00171"/>
</dbReference>
<feature type="binding site" evidence="19">
    <location>
        <position position="304"/>
    </location>
    <ligand>
        <name>Mg(2+)</name>
        <dbReference type="ChEBI" id="CHEBI:18420"/>
        <label>2</label>
    </ligand>
</feature>
<gene>
    <name evidence="19 22" type="primary">carB</name>
    <name evidence="22" type="ORF">DF222_03970</name>
</gene>
<dbReference type="AlphaFoldDB" id="A0A2U1T7Y8"/>
<dbReference type="PROSITE" id="PS51257">
    <property type="entry name" value="PROKAR_LIPOPROTEIN"/>
    <property type="match status" value="1"/>
</dbReference>
<sequence length="1114" mass="119289">MPKRTDITHVLVIGSGPIVIGQACEFDYSGTQACRVLKEEGLRVTLINSNPATIMTDPEFADATYIEPIHPDYIDKILTREAEKGHPVDAVLATLGGQTALNAAIQLDRLGILEKHGVELIGADIEAIERGEDRQKFKDIVEKVGGSSARSAVCYTMDEVHDTVAELGLPVVVRPSFTMGGLGSGLAYSYEDLERIAGDGLAASPEANVLIEESILGWKEYELELMRDGDDNVVVIASIENVDAVGVHTGDSVTVAPALTLTDREFQHLRDLGIGIIREVGVDTGGCNIQFAVNPDNGRVVVIEMNPRVSRSSALASKATGFPIAKLAAKLAIGYTLDEVKNDITGVTPAAFEPTLDYVIVKAPRFAFEKFRGSDETLTTSMKSVGEAMGIGRNYIAGLNKVMRSLEGTTNGFWTRPDVDIAAEHAEDVNAVLESLRTPSDGRMYDVELALRLGASIEQVHEASEIDPWYLAELKGLVDFREQLQEAPVLDEPLLREAKYLGLSDAQIAALRPELAGEDGVRSLRWSLGIRPVFKTVDTCAGEFEAQTPYHYSAYELDPAAESEVAETGREKVIILGSGPNRIGQGIEFDYSCVHAALELSERGYETVMVNCNPETVSTDYDTADRLYFEPLTFEDVMEVYHAEQASGTVAGVIVQLGGQTPLGLAQRLADAGVPIVGTSPEAIDLAEDRGEFGRVLSDASLPAPEFGTATSFAEATEVARSIGYPVLVRPSYVLGGRGMEIVYDEASLEDYIDRATELSPDHPVLVDRFLDSAIEIDVDALCDGEEVYLGGVMEHIEEAGIHSGDSACALPPMTLGPEDVEKVRASTTAIAHGVGVKGLLNIQFALKDDILYVIEANPRASRTVPFVSKASGVHLAKAAARIMMGSTIAELKAEGMLPTSYDGGSLPLEHPIAVKEAVLPFTRFRRPDGSMLDTLLGPEMKSTGEVMGLAANFGAAYAKAEHAAFGELPTEGTIFVSVANRDKRTLILAIQRLASMGFELLATAGTAQMLRRNGIECETVLKASDVREGAEGKSVVDKILDGEIDLILNTPAGSAGARHDGYDIRSAAVAVNVPLMTTVQGVSAAVQGIEALRRGGLNVRALQELNHTPVGDN</sequence>
<feature type="binding site" evidence="19">
    <location>
        <position position="802"/>
    </location>
    <ligand>
        <name>ATP</name>
        <dbReference type="ChEBI" id="CHEBI:30616"/>
        <label>2</label>
    </ligand>
</feature>
<dbReference type="NCBIfam" id="NF003671">
    <property type="entry name" value="PRK05294.1"/>
    <property type="match status" value="1"/>
</dbReference>
<dbReference type="GO" id="GO:0006541">
    <property type="term" value="P:glutamine metabolic process"/>
    <property type="evidence" value="ECO:0007669"/>
    <property type="project" value="TreeGrafter"/>
</dbReference>
<dbReference type="GO" id="GO:0006526">
    <property type="term" value="P:L-arginine biosynthetic process"/>
    <property type="evidence" value="ECO:0007669"/>
    <property type="project" value="UniProtKB-UniRule"/>
</dbReference>
<dbReference type="PROSITE" id="PS00866">
    <property type="entry name" value="CPSASE_1"/>
    <property type="match status" value="1"/>
</dbReference>
<keyword evidence="9 19" id="KW-0677">Repeat</keyword>
<feature type="binding site" evidence="19">
    <location>
        <position position="180"/>
    </location>
    <ligand>
        <name>ATP</name>
        <dbReference type="ChEBI" id="CHEBI:30616"/>
        <label>1</label>
    </ligand>
</feature>
<feature type="binding site" evidence="19">
    <location>
        <position position="304"/>
    </location>
    <ligand>
        <name>ATP</name>
        <dbReference type="ChEBI" id="CHEBI:30616"/>
        <label>1</label>
    </ligand>
</feature>
<evidence type="ECO:0000256" key="13">
    <source>
        <dbReference type="ARBA" id="ARBA00022975"/>
    </source>
</evidence>
<feature type="binding site" evidence="19">
    <location>
        <position position="844"/>
    </location>
    <ligand>
        <name>ATP</name>
        <dbReference type="ChEBI" id="CHEBI:30616"/>
        <label>2</label>
    </ligand>
</feature>
<feature type="binding site" evidence="19">
    <location>
        <position position="856"/>
    </location>
    <ligand>
        <name>Mg(2+)</name>
        <dbReference type="ChEBI" id="CHEBI:18420"/>
        <label>3</label>
    </ligand>
</feature>
<dbReference type="FunFam" id="3.30.470.20:FF:000014">
    <property type="entry name" value="Carbamoyl-phosphate synthase large chain"/>
    <property type="match status" value="1"/>
</dbReference>
<evidence type="ECO:0000256" key="3">
    <source>
        <dbReference type="ARBA" id="ARBA00005077"/>
    </source>
</evidence>
<evidence type="ECO:0000256" key="11">
    <source>
        <dbReference type="ARBA" id="ARBA00022840"/>
    </source>
</evidence>
<keyword evidence="14" id="KW-0464">Manganese</keyword>
<dbReference type="SUPFAM" id="SSF48108">
    <property type="entry name" value="Carbamoyl phosphate synthetase, large subunit connection domain"/>
    <property type="match status" value="1"/>
</dbReference>
<evidence type="ECO:0000256" key="8">
    <source>
        <dbReference type="ARBA" id="ARBA00022723"/>
    </source>
</evidence>
<feature type="binding site" evidence="19">
    <location>
        <position position="803"/>
    </location>
    <ligand>
        <name>ATP</name>
        <dbReference type="ChEBI" id="CHEBI:30616"/>
        <label>2</label>
    </ligand>
</feature>
<feature type="domain" description="MGS-like" evidence="21">
    <location>
        <begin position="967"/>
        <end position="1113"/>
    </location>
</feature>
<dbReference type="InterPro" id="IPR058047">
    <property type="entry name" value="CPSase_preATP-grasp"/>
</dbReference>
<evidence type="ECO:0000256" key="17">
    <source>
        <dbReference type="ARBA" id="ARBA00057223"/>
    </source>
</evidence>
<comment type="caution">
    <text evidence="22">The sequence shown here is derived from an EMBL/GenBank/DDBJ whole genome shotgun (WGS) entry which is preliminary data.</text>
</comment>
<dbReference type="InterPro" id="IPR033937">
    <property type="entry name" value="MGS_CPS_CarB"/>
</dbReference>
<dbReference type="HAMAP" id="MF_01210_B">
    <property type="entry name" value="CPSase_L_chain_B"/>
    <property type="match status" value="1"/>
</dbReference>
<evidence type="ECO:0000256" key="12">
    <source>
        <dbReference type="ARBA" id="ARBA00022842"/>
    </source>
</evidence>
<dbReference type="GO" id="GO:0005737">
    <property type="term" value="C:cytoplasm"/>
    <property type="evidence" value="ECO:0007669"/>
    <property type="project" value="TreeGrafter"/>
</dbReference>
<feature type="binding site" evidence="19">
    <location>
        <position position="304"/>
    </location>
    <ligand>
        <name>Mn(2+)</name>
        <dbReference type="ChEBI" id="CHEBI:29035"/>
        <label>2</label>
    </ligand>
</feature>
<keyword evidence="10 19" id="KW-0547">Nucleotide-binding</keyword>
<evidence type="ECO:0000256" key="1">
    <source>
        <dbReference type="ARBA" id="ARBA00001936"/>
    </source>
</evidence>
<evidence type="ECO:0000259" key="20">
    <source>
        <dbReference type="PROSITE" id="PS50975"/>
    </source>
</evidence>
<dbReference type="InterPro" id="IPR011607">
    <property type="entry name" value="MGS-like_dom"/>
</dbReference>
<dbReference type="GO" id="GO:0005524">
    <property type="term" value="F:ATP binding"/>
    <property type="evidence" value="ECO:0007669"/>
    <property type="project" value="UniProtKB-UniRule"/>
</dbReference>
<evidence type="ECO:0000256" key="14">
    <source>
        <dbReference type="ARBA" id="ARBA00023211"/>
    </source>
</evidence>
<keyword evidence="12" id="KW-0460">Magnesium</keyword>
<evidence type="ECO:0000313" key="23">
    <source>
        <dbReference type="Proteomes" id="UP000244989"/>
    </source>
</evidence>
<dbReference type="Gene3D" id="3.40.50.20">
    <property type="match status" value="2"/>
</dbReference>
<dbReference type="GO" id="GO:0004088">
    <property type="term" value="F:carbamoyl-phosphate synthase (glutamine-hydrolyzing) activity"/>
    <property type="evidence" value="ECO:0007669"/>
    <property type="project" value="UniProtKB-UniRule"/>
</dbReference>
<feature type="binding site" evidence="19">
    <location>
        <position position="771"/>
    </location>
    <ligand>
        <name>ATP</name>
        <dbReference type="ChEBI" id="CHEBI:30616"/>
        <label>2</label>
    </ligand>
</feature>
<dbReference type="Gene3D" id="3.30.1490.20">
    <property type="entry name" value="ATP-grasp fold, A domain"/>
    <property type="match status" value="1"/>
</dbReference>
<dbReference type="Pfam" id="PF25596">
    <property type="entry name" value="CPSase_L_D1"/>
    <property type="match status" value="2"/>
</dbReference>
<dbReference type="RefSeq" id="WP_108431447.1">
    <property type="nucleotide sequence ID" value="NZ_CP026947.1"/>
</dbReference>
<dbReference type="InterPro" id="IPR016185">
    <property type="entry name" value="PreATP-grasp_dom_sf"/>
</dbReference>
<dbReference type="CDD" id="cd01424">
    <property type="entry name" value="MGS_CPS_II"/>
    <property type="match status" value="1"/>
</dbReference>
<dbReference type="EC" id="6.3.5.5" evidence="19"/>
<feature type="binding site" evidence="19">
    <location>
        <position position="246"/>
    </location>
    <ligand>
        <name>ATP</name>
        <dbReference type="ChEBI" id="CHEBI:30616"/>
        <label>1</label>
    </ligand>
</feature>
<feature type="binding site" evidence="19">
    <location>
        <position position="213"/>
    </location>
    <ligand>
        <name>ATP</name>
        <dbReference type="ChEBI" id="CHEBI:30616"/>
        <label>1</label>
    </ligand>
</feature>
<keyword evidence="23" id="KW-1185">Reference proteome</keyword>
<evidence type="ECO:0000256" key="6">
    <source>
        <dbReference type="ARBA" id="ARBA00022598"/>
    </source>
</evidence>
<dbReference type="Gene3D" id="1.10.1030.10">
    <property type="entry name" value="Carbamoyl-phosphate synthetase, large subunit oligomerisation domain"/>
    <property type="match status" value="1"/>
</dbReference>
<dbReference type="SMART" id="SM00851">
    <property type="entry name" value="MGS"/>
    <property type="match status" value="1"/>
</dbReference>
<feature type="binding site" evidence="19">
    <location>
        <position position="844"/>
    </location>
    <ligand>
        <name>Mg(2+)</name>
        <dbReference type="ChEBI" id="CHEBI:18420"/>
        <label>3</label>
    </ligand>
</feature>
<dbReference type="Pfam" id="PF02142">
    <property type="entry name" value="MGS"/>
    <property type="match status" value="1"/>
</dbReference>
<evidence type="ECO:0000256" key="4">
    <source>
        <dbReference type="ARBA" id="ARBA00009799"/>
    </source>
</evidence>
<feature type="binding site" evidence="19">
    <location>
        <position position="730"/>
    </location>
    <ligand>
        <name>ATP</name>
        <dbReference type="ChEBI" id="CHEBI:30616"/>
        <label>2</label>
    </ligand>
</feature>
<dbReference type="InterPro" id="IPR005479">
    <property type="entry name" value="CPAse_ATP-bd"/>
</dbReference>
<reference evidence="23" key="1">
    <citation type="submission" date="2018-04" db="EMBL/GenBank/DDBJ databases">
        <authorList>
            <person name="Liu S."/>
            <person name="Wang Z."/>
            <person name="Li J."/>
        </authorList>
    </citation>
    <scope>NUCLEOTIDE SEQUENCE [LARGE SCALE GENOMIC DNA]</scope>
    <source>
        <strain evidence="23">2189</strain>
    </source>
</reference>
<comment type="cofactor">
    <cofactor evidence="19">
        <name>Mg(2+)</name>
        <dbReference type="ChEBI" id="CHEBI:18420"/>
    </cofactor>
    <cofactor evidence="19">
        <name>Mn(2+)</name>
        <dbReference type="ChEBI" id="CHEBI:29035"/>
    </cofactor>
    <text evidence="19">Binds 4 Mg(2+) or Mn(2+) ions per subunit.</text>
</comment>
<dbReference type="InterPro" id="IPR005480">
    <property type="entry name" value="CPSase_lsu_oligo"/>
</dbReference>
<dbReference type="GO" id="GO:0046872">
    <property type="term" value="F:metal ion binding"/>
    <property type="evidence" value="ECO:0007669"/>
    <property type="project" value="UniProtKB-KW"/>
</dbReference>
<keyword evidence="13 19" id="KW-0665">Pyrimidine biosynthesis</keyword>
<feature type="binding site" evidence="19">
    <location>
        <position position="856"/>
    </location>
    <ligand>
        <name>Mn(2+)</name>
        <dbReference type="ChEBI" id="CHEBI:29035"/>
        <label>3</label>
    </ligand>
</feature>
<dbReference type="Pfam" id="PF02787">
    <property type="entry name" value="CPSase_L_D3"/>
    <property type="match status" value="1"/>
</dbReference>
<feature type="binding site" evidence="19">
    <location>
        <position position="776"/>
    </location>
    <ligand>
        <name>ATP</name>
        <dbReference type="ChEBI" id="CHEBI:30616"/>
        <label>2</label>
    </ligand>
</feature>
<feature type="binding site" evidence="19">
    <location>
        <position position="290"/>
    </location>
    <ligand>
        <name>Mn(2+)</name>
        <dbReference type="ChEBI" id="CHEBI:29035"/>
        <label>1</label>
    </ligand>
</feature>
<feature type="binding site" evidence="19">
    <location>
        <position position="134"/>
    </location>
    <ligand>
        <name>ATP</name>
        <dbReference type="ChEBI" id="CHEBI:30616"/>
        <label>1</label>
    </ligand>
</feature>
<dbReference type="PROSITE" id="PS50975">
    <property type="entry name" value="ATP_GRASP"/>
    <property type="match status" value="2"/>
</dbReference>
<keyword evidence="6 19" id="KW-0436">Ligase</keyword>
<dbReference type="PROSITE" id="PS51855">
    <property type="entry name" value="MGS"/>
    <property type="match status" value="1"/>
</dbReference>
<dbReference type="PRINTS" id="PR00098">
    <property type="entry name" value="CPSASE"/>
</dbReference>
<evidence type="ECO:0000256" key="7">
    <source>
        <dbReference type="ARBA" id="ARBA00022605"/>
    </source>
</evidence>
<dbReference type="FunFam" id="1.10.1030.10:FF:000002">
    <property type="entry name" value="Carbamoyl-phosphate synthase large chain"/>
    <property type="match status" value="1"/>
</dbReference>
<accession>A0A2U1T7Y8</accession>
<feature type="binding site" evidence="19">
    <location>
        <position position="215"/>
    </location>
    <ligand>
        <name>ATP</name>
        <dbReference type="ChEBI" id="CHEBI:30616"/>
        <label>1</label>
    </ligand>
</feature>
<keyword evidence="11 19" id="KW-0067">ATP-binding</keyword>
<dbReference type="Gene3D" id="3.30.470.20">
    <property type="entry name" value="ATP-grasp fold, B domain"/>
    <property type="match status" value="2"/>
</dbReference>
<feature type="binding site" evidence="19">
    <location>
        <position position="858"/>
    </location>
    <ligand>
        <name>Mn(2+)</name>
        <dbReference type="ChEBI" id="CHEBI:29035"/>
        <label>4</label>
    </ligand>
</feature>
<feature type="binding site" evidence="19">
    <location>
        <position position="804"/>
    </location>
    <ligand>
        <name>ATP</name>
        <dbReference type="ChEBI" id="CHEBI:30616"/>
        <label>2</label>
    </ligand>
</feature>
<feature type="region of interest" description="Allosteric domain" evidence="19">
    <location>
        <begin position="967"/>
        <end position="1114"/>
    </location>
</feature>
<dbReference type="NCBIfam" id="NF009455">
    <property type="entry name" value="PRK12815.1"/>
    <property type="match status" value="1"/>
</dbReference>
<feature type="binding site" evidence="19">
    <location>
        <position position="220"/>
    </location>
    <ligand>
        <name>ATP</name>
        <dbReference type="ChEBI" id="CHEBI:30616"/>
        <label>1</label>
    </ligand>
</feature>
<evidence type="ECO:0000256" key="10">
    <source>
        <dbReference type="ARBA" id="ARBA00022741"/>
    </source>
</evidence>
<comment type="catalytic activity">
    <reaction evidence="15 19">
        <text>hydrogencarbonate + NH4(+) + 2 ATP = carbamoyl phosphate + 2 ADP + phosphate + 2 H(+)</text>
        <dbReference type="Rhea" id="RHEA:18029"/>
        <dbReference type="ChEBI" id="CHEBI:15378"/>
        <dbReference type="ChEBI" id="CHEBI:17544"/>
        <dbReference type="ChEBI" id="CHEBI:28938"/>
        <dbReference type="ChEBI" id="CHEBI:30616"/>
        <dbReference type="ChEBI" id="CHEBI:43474"/>
        <dbReference type="ChEBI" id="CHEBI:58228"/>
        <dbReference type="ChEBI" id="CHEBI:456216"/>
        <dbReference type="EC" id="6.3.4.16"/>
    </reaction>
</comment>
<dbReference type="SUPFAM" id="SSF56059">
    <property type="entry name" value="Glutathione synthetase ATP-binding domain-like"/>
    <property type="match status" value="2"/>
</dbReference>
<dbReference type="InterPro" id="IPR036914">
    <property type="entry name" value="MGS-like_dom_sf"/>
</dbReference>
<feature type="binding site" evidence="19">
    <location>
        <position position="858"/>
    </location>
    <ligand>
        <name>Mg(2+)</name>
        <dbReference type="ChEBI" id="CHEBI:18420"/>
        <label>4</label>
    </ligand>
</feature>
<dbReference type="InterPro" id="IPR013815">
    <property type="entry name" value="ATP_grasp_subdomain_1"/>
</dbReference>
<dbReference type="Proteomes" id="UP000244989">
    <property type="component" value="Unassembled WGS sequence"/>
</dbReference>
<dbReference type="KEGG" id="cyz:C3B44_05230"/>
<dbReference type="NCBIfam" id="TIGR01369">
    <property type="entry name" value="CPSaseII_lrg"/>
    <property type="match status" value="1"/>
</dbReference>
<feature type="binding site" evidence="19">
    <location>
        <position position="304"/>
    </location>
    <ligand>
        <name>Mg(2+)</name>
        <dbReference type="ChEBI" id="CHEBI:18420"/>
        <label>1</label>
    </ligand>
</feature>
<evidence type="ECO:0000313" key="22">
    <source>
        <dbReference type="EMBL" id="PWC02008.1"/>
    </source>
</evidence>
<dbReference type="Gene3D" id="3.40.50.1380">
    <property type="entry name" value="Methylglyoxal synthase-like domain"/>
    <property type="match status" value="1"/>
</dbReference>
<feature type="region of interest" description="Carboxyphosphate synthetic domain" evidence="19">
    <location>
        <begin position="1"/>
        <end position="407"/>
    </location>
</feature>
<dbReference type="InterPro" id="IPR006275">
    <property type="entry name" value="CPSase_lsu"/>
</dbReference>
<dbReference type="EC" id="6.3.4.16" evidence="19"/>
<dbReference type="OrthoDB" id="9804197at2"/>
<feature type="binding site" evidence="19">
    <location>
        <position position="844"/>
    </location>
    <ligand>
        <name>Mn(2+)</name>
        <dbReference type="ChEBI" id="CHEBI:29035"/>
        <label>3</label>
    </ligand>
</feature>
<dbReference type="PANTHER" id="PTHR11405">
    <property type="entry name" value="CARBAMOYLTRANSFERASE FAMILY MEMBER"/>
    <property type="match status" value="1"/>
</dbReference>
<feature type="domain" description="ATP-grasp" evidence="20">
    <location>
        <begin position="694"/>
        <end position="885"/>
    </location>
</feature>
<dbReference type="UniPathway" id="UPA00070">
    <property type="reaction ID" value="UER00115"/>
</dbReference>
<protein>
    <recommendedName>
        <fullName evidence="19">Carbamoyl phosphate synthase large chain</fullName>
        <ecNumber evidence="19">6.3.4.16</ecNumber>
        <ecNumber evidence="19">6.3.5.5</ecNumber>
    </recommendedName>
    <alternativeName>
        <fullName evidence="19">Carbamoyl phosphate synthetase ammonia chain</fullName>
    </alternativeName>
</protein>
<feature type="binding site" evidence="19">
    <location>
        <position position="856"/>
    </location>
    <ligand>
        <name>Mg(2+)</name>
        <dbReference type="ChEBI" id="CHEBI:18420"/>
        <label>4</label>
    </ligand>
</feature>
<comment type="similarity">
    <text evidence="4 19">Belongs to the CarB family.</text>
</comment>
<dbReference type="Pfam" id="PF02786">
    <property type="entry name" value="CPSase_L_D2"/>
    <property type="match status" value="2"/>
</dbReference>
<dbReference type="EMBL" id="QEEZ01000006">
    <property type="protein sequence ID" value="PWC02008.1"/>
    <property type="molecule type" value="Genomic_DNA"/>
</dbReference>
<dbReference type="PROSITE" id="PS00867">
    <property type="entry name" value="CPSASE_2"/>
    <property type="match status" value="2"/>
</dbReference>
<dbReference type="PANTHER" id="PTHR11405:SF53">
    <property type="entry name" value="CARBAMOYL-PHOSPHATE SYNTHASE [AMMONIA], MITOCHONDRIAL"/>
    <property type="match status" value="1"/>
</dbReference>
<comment type="catalytic activity">
    <reaction evidence="16 19">
        <text>hydrogencarbonate + L-glutamine + 2 ATP + H2O = carbamoyl phosphate + L-glutamate + 2 ADP + phosphate + 2 H(+)</text>
        <dbReference type="Rhea" id="RHEA:18633"/>
        <dbReference type="ChEBI" id="CHEBI:15377"/>
        <dbReference type="ChEBI" id="CHEBI:15378"/>
        <dbReference type="ChEBI" id="CHEBI:17544"/>
        <dbReference type="ChEBI" id="CHEBI:29985"/>
        <dbReference type="ChEBI" id="CHEBI:30616"/>
        <dbReference type="ChEBI" id="CHEBI:43474"/>
        <dbReference type="ChEBI" id="CHEBI:58228"/>
        <dbReference type="ChEBI" id="CHEBI:58359"/>
        <dbReference type="ChEBI" id="CHEBI:456216"/>
        <dbReference type="EC" id="6.3.5.5"/>
    </reaction>
</comment>
<feature type="binding site" evidence="19">
    <location>
        <position position="304"/>
    </location>
    <ligand>
        <name>Mn(2+)</name>
        <dbReference type="ChEBI" id="CHEBI:29035"/>
        <label>1</label>
    </ligand>
</feature>
<feature type="binding site" evidence="19">
    <location>
        <position position="248"/>
    </location>
    <ligand>
        <name>ATP</name>
        <dbReference type="ChEBI" id="CHEBI:30616"/>
        <label>1</label>
    </ligand>
</feature>
<keyword evidence="8" id="KW-0479">Metal-binding</keyword>
<dbReference type="InterPro" id="IPR011761">
    <property type="entry name" value="ATP-grasp"/>
</dbReference>
<evidence type="ECO:0000256" key="2">
    <source>
        <dbReference type="ARBA" id="ARBA00004812"/>
    </source>
</evidence>
<evidence type="ECO:0000256" key="18">
    <source>
        <dbReference type="ARBA" id="ARBA00062056"/>
    </source>
</evidence>
<dbReference type="SUPFAM" id="SSF52440">
    <property type="entry name" value="PreATP-grasp domain"/>
    <property type="match status" value="2"/>
</dbReference>
<name>A0A2U1T7Y8_9CORY</name>
<organism evidence="22 23">
    <name type="scientific">Corynebacterium yudongzhengii</name>
    <dbReference type="NCBI Taxonomy" id="2080740"/>
    <lineage>
        <taxon>Bacteria</taxon>
        <taxon>Bacillati</taxon>
        <taxon>Actinomycetota</taxon>
        <taxon>Actinomycetes</taxon>
        <taxon>Mycobacteriales</taxon>
        <taxon>Corynebacteriaceae</taxon>
        <taxon>Corynebacterium</taxon>
    </lineage>
</organism>
<evidence type="ECO:0000256" key="19">
    <source>
        <dbReference type="HAMAP-Rule" id="MF_01210"/>
    </source>
</evidence>
<dbReference type="GO" id="GO:0004087">
    <property type="term" value="F:carbamoyl-phosphate synthase (ammonia) activity"/>
    <property type="evidence" value="ECO:0007669"/>
    <property type="project" value="UniProtKB-EC"/>
</dbReference>
<feature type="binding site" evidence="19">
    <location>
        <position position="801"/>
    </location>
    <ligand>
        <name>ATP</name>
        <dbReference type="ChEBI" id="CHEBI:30616"/>
        <label>2</label>
    </ligand>
</feature>
<dbReference type="SMART" id="SM01096">
    <property type="entry name" value="CPSase_L_D3"/>
    <property type="match status" value="1"/>
</dbReference>
<feature type="binding site" evidence="19">
    <location>
        <position position="856"/>
    </location>
    <ligand>
        <name>ATP</name>
        <dbReference type="ChEBI" id="CHEBI:30616"/>
        <label>2</label>
    </ligand>
</feature>
<feature type="domain" description="ATP-grasp" evidence="20">
    <location>
        <begin position="138"/>
        <end position="333"/>
    </location>
</feature>
<comment type="pathway">
    <text evidence="3 19">Amino-acid biosynthesis; L-arginine biosynthesis; carbamoyl phosphate from bicarbonate: step 1/1.</text>
</comment>
<evidence type="ECO:0000256" key="9">
    <source>
        <dbReference type="ARBA" id="ARBA00022737"/>
    </source>
</evidence>
<dbReference type="FunFam" id="3.30.470.20:FF:000007">
    <property type="entry name" value="Carbamoyl-phosphate synthase large chain"/>
    <property type="match status" value="1"/>
</dbReference>
<comment type="function">
    <text evidence="17 19">Large subunit of the glutamine-dependent carbamoyl phosphate synthetase (CPSase). CPSase catalyzes the formation of carbamoyl phosphate from the ammonia moiety of glutamine, carbonate, and phosphate donated by ATP, constituting the first step of 2 biosynthetic pathways, one leading to arginine and/or urea and the other to pyrimidine nucleotides. The large subunit (synthetase) binds the substrates ammonia (free or transferred from glutamine from the small subunit), hydrogencarbonate and ATP and carries out an ATP-coupled ligase reaction, activating hydrogencarbonate by forming carboxy phosphate which reacts with ammonia to form carbamoyl phosphate.</text>
</comment>
<comment type="caution">
    <text evidence="19">Lacks conserved residue(s) required for the propagation of feature annotation.</text>
</comment>
<keyword evidence="7 19" id="KW-0028">Amino-acid biosynthesis</keyword>
<feature type="binding site" evidence="19">
    <location>
        <position position="174"/>
    </location>
    <ligand>
        <name>ATP</name>
        <dbReference type="ChEBI" id="CHEBI:30616"/>
        <label>1</label>
    </ligand>
</feature>
<feature type="binding site" evidence="19">
    <location>
        <position position="769"/>
    </location>
    <ligand>
        <name>ATP</name>
        <dbReference type="ChEBI" id="CHEBI:30616"/>
        <label>2</label>
    </ligand>
</feature>
<comment type="pathway">
    <text evidence="2 19">Pyrimidine metabolism; UMP biosynthesis via de novo pathway; (S)-dihydroorotate from bicarbonate: step 1/3.</text>
</comment>
<evidence type="ECO:0000256" key="16">
    <source>
        <dbReference type="ARBA" id="ARBA00048816"/>
    </source>
</evidence>
<comment type="subunit">
    <text evidence="18 19">Composed of two chains; the small (or glutamine) chain promotes the hydrolysis of glutamine to ammonia, which is used by the large (or ammonia) chain to synthesize carbamoyl phosphate. Tetramer of heterodimers (alpha,beta)4.</text>
</comment>
<feature type="binding site" evidence="19">
    <location>
        <position position="856"/>
    </location>
    <ligand>
        <name>Mn(2+)</name>
        <dbReference type="ChEBI" id="CHEBI:29035"/>
        <label>4</label>
    </ligand>
</feature>
<feature type="binding site" evidence="19">
    <location>
        <position position="247"/>
    </location>
    <ligand>
        <name>ATP</name>
        <dbReference type="ChEBI" id="CHEBI:30616"/>
        <label>1</label>
    </ligand>
</feature>
<feature type="binding site" evidence="19">
    <location>
        <position position="290"/>
    </location>
    <ligand>
        <name>Mg(2+)</name>
        <dbReference type="ChEBI" id="CHEBI:18420"/>
        <label>1</label>
    </ligand>
</feature>
<comment type="domain">
    <text evidence="19">The large subunit is composed of 2 ATP-grasp domains that are involved in binding the 2 ATP molecules needed for carbamoyl phosphate synthesis. The N-terminal ATP-grasp domain (referred to as the carboxyphosphate synthetic component) catalyzes the ATP-dependent phosphorylation of hydrogencarbonate to carboxyphosphate and the subsequent nucleophilic attack by ammonia to form a carbamate intermediate. The C-terminal ATP-grasp domain (referred to as the carbamoyl phosphate synthetic component) then catalyzes the phosphorylation of carbamate with the second ATP to form the end product carbamoyl phosphate. The reactive and unstable enzyme intermediates are sequentially channeled from one active site to the next through the interior of the protein over a distance of at least 96 A.</text>
</comment>
<dbReference type="FunFam" id="3.40.50.20:FF:000003">
    <property type="entry name" value="Carbamoyl-phosphate synthase large chain"/>
    <property type="match status" value="1"/>
</dbReference>
<evidence type="ECO:0000256" key="5">
    <source>
        <dbReference type="ARBA" id="ARBA00022571"/>
    </source>
</evidence>
<dbReference type="GO" id="GO:0044205">
    <property type="term" value="P:'de novo' UMP biosynthetic process"/>
    <property type="evidence" value="ECO:0007669"/>
    <property type="project" value="UniProtKB-UniRule"/>
</dbReference>
<dbReference type="InterPro" id="IPR036897">
    <property type="entry name" value="CarbamoylP_synth_lsu_oligo_sf"/>
</dbReference>
<dbReference type="SUPFAM" id="SSF52335">
    <property type="entry name" value="Methylglyoxal synthase-like"/>
    <property type="match status" value="1"/>
</dbReference>
<feature type="binding site" evidence="19">
    <location>
        <position position="306"/>
    </location>
    <ligand>
        <name>Mn(2+)</name>
        <dbReference type="ChEBI" id="CHEBI:29035"/>
        <label>2</label>
    </ligand>
</feature>
<feature type="binding site" evidence="19">
    <location>
        <position position="306"/>
    </location>
    <ligand>
        <name>Mg(2+)</name>
        <dbReference type="ChEBI" id="CHEBI:18420"/>
        <label>2</label>
    </ligand>
</feature>
<feature type="binding site" evidence="19">
    <location>
        <position position="290"/>
    </location>
    <ligand>
        <name>ATP</name>
        <dbReference type="ChEBI" id="CHEBI:30616"/>
        <label>1</label>
    </ligand>
</feature>
<dbReference type="InterPro" id="IPR005483">
    <property type="entry name" value="CPSase_dom"/>
</dbReference>
<dbReference type="FunFam" id="3.40.50.20:FF:000001">
    <property type="entry name" value="Carbamoyl-phosphate synthase large chain"/>
    <property type="match status" value="1"/>
</dbReference>
<keyword evidence="5 19" id="KW-0055">Arginine biosynthesis</keyword>
<feature type="binding site" evidence="19">
    <location>
        <position position="181"/>
    </location>
    <ligand>
        <name>ATP</name>
        <dbReference type="ChEBI" id="CHEBI:30616"/>
        <label>1</label>
    </ligand>
</feature>
<comment type="cofactor">
    <cofactor evidence="1">
        <name>Mn(2+)</name>
        <dbReference type="ChEBI" id="CHEBI:29035"/>
    </cofactor>
</comment>
<proteinExistence type="inferred from homology"/>
<evidence type="ECO:0000259" key="21">
    <source>
        <dbReference type="PROSITE" id="PS51855"/>
    </source>
</evidence>
<dbReference type="FunFam" id="3.30.1490.20:FF:000001">
    <property type="entry name" value="Carbamoyl-phosphate synthase large chain"/>
    <property type="match status" value="1"/>
</dbReference>
<evidence type="ECO:0000256" key="15">
    <source>
        <dbReference type="ARBA" id="ARBA00047359"/>
    </source>
</evidence>